<feature type="coiled-coil region" evidence="1">
    <location>
        <begin position="63"/>
        <end position="97"/>
    </location>
</feature>
<name>A0AAC9URD8_LATCU</name>
<proteinExistence type="predicted"/>
<evidence type="ECO:0000256" key="1">
    <source>
        <dbReference type="SAM" id="Coils"/>
    </source>
</evidence>
<reference evidence="4 5" key="1">
    <citation type="submission" date="2017-07" db="EMBL/GenBank/DDBJ databases">
        <title>Lactobacillus curvatus MRS6 whole genome.</title>
        <authorList>
            <person name="Jans C."/>
            <person name="Lagler S."/>
            <person name="Lacroix C."/>
            <person name="Meile L."/>
            <person name="Stevens M.J.A."/>
        </authorList>
    </citation>
    <scope>NUCLEOTIDE SEQUENCE [LARGE SCALE GENOMIC DNA]</scope>
    <source>
        <strain evidence="4 5">MRS6</strain>
    </source>
</reference>
<protein>
    <recommendedName>
        <fullName evidence="6">Lipoprotein</fullName>
    </recommendedName>
</protein>
<evidence type="ECO:0008006" key="6">
    <source>
        <dbReference type="Google" id="ProtNLM"/>
    </source>
</evidence>
<keyword evidence="3" id="KW-0732">Signal</keyword>
<dbReference type="Proteomes" id="UP000199749">
    <property type="component" value="Chromosome"/>
</dbReference>
<gene>
    <name evidence="4" type="ORF">CG419_04555</name>
</gene>
<keyword evidence="1" id="KW-0175">Coiled coil</keyword>
<evidence type="ECO:0000256" key="2">
    <source>
        <dbReference type="SAM" id="MobiDB-lite"/>
    </source>
</evidence>
<evidence type="ECO:0000256" key="3">
    <source>
        <dbReference type="SAM" id="SignalP"/>
    </source>
</evidence>
<evidence type="ECO:0000313" key="4">
    <source>
        <dbReference type="EMBL" id="ASN59945.1"/>
    </source>
</evidence>
<evidence type="ECO:0000313" key="5">
    <source>
        <dbReference type="Proteomes" id="UP000199749"/>
    </source>
</evidence>
<feature type="compositionally biased region" description="Basic and acidic residues" evidence="2">
    <location>
        <begin position="40"/>
        <end position="51"/>
    </location>
</feature>
<organism evidence="4 5">
    <name type="scientific">Latilactobacillus curvatus</name>
    <name type="common">Lactobacillus curvatus</name>
    <dbReference type="NCBI Taxonomy" id="28038"/>
    <lineage>
        <taxon>Bacteria</taxon>
        <taxon>Bacillati</taxon>
        <taxon>Bacillota</taxon>
        <taxon>Bacilli</taxon>
        <taxon>Lactobacillales</taxon>
        <taxon>Lactobacillaceae</taxon>
        <taxon>Latilactobacillus</taxon>
    </lineage>
</organism>
<dbReference type="PROSITE" id="PS51257">
    <property type="entry name" value="PROKAR_LIPOPROTEIN"/>
    <property type="match status" value="1"/>
</dbReference>
<dbReference type="AlphaFoldDB" id="A0AAC9URD8"/>
<feature type="region of interest" description="Disordered" evidence="2">
    <location>
        <begin position="40"/>
        <end position="61"/>
    </location>
</feature>
<feature type="signal peptide" evidence="3">
    <location>
        <begin position="1"/>
        <end position="19"/>
    </location>
</feature>
<accession>A0AAC9URD8</accession>
<feature type="compositionally biased region" description="Polar residues" evidence="2">
    <location>
        <begin position="52"/>
        <end position="61"/>
    </location>
</feature>
<sequence>MHKRTIAVTFITLSSLSLASCRSIKPDQQAVTHSESLARYRASSEAKESNQRRSIASSKEASIKQQSESIVAASESIEQAKQQSNQSTSAKKALTADQQTSVNQAFLAWAAERATIGNMAVSDWYFDHGAAGFGDWFANSPDGRILVQPGTASPGFNAYPVHAIGGCVFYTALDGTIGKDNLDRGSFADNYSLNMAMDKPVSKYLLGDNGVVYELKLGNGHLTSTNDGFSELKDDGKQAYSEPLAFAVSEDTAAQAELKSLLANY</sequence>
<dbReference type="RefSeq" id="WP_089556618.1">
    <property type="nucleotide sequence ID" value="NZ_CP022474.1"/>
</dbReference>
<dbReference type="EMBL" id="CP022474">
    <property type="protein sequence ID" value="ASN59945.1"/>
    <property type="molecule type" value="Genomic_DNA"/>
</dbReference>
<feature type="chain" id="PRO_5042198035" description="Lipoprotein" evidence="3">
    <location>
        <begin position="20"/>
        <end position="265"/>
    </location>
</feature>